<dbReference type="AlphaFoldDB" id="A0A9P9A956"/>
<comment type="caution">
    <text evidence="2">The sequence shown here is derived from an EMBL/GenBank/DDBJ whole genome shotgun (WGS) entry which is preliminary data.</text>
</comment>
<dbReference type="PANTHER" id="PTHR39603">
    <property type="entry name" value="CYANOVIRIN-N DOMAIN-CONTAINING PROTEIN"/>
    <property type="match status" value="1"/>
</dbReference>
<feature type="signal peptide" evidence="1">
    <location>
        <begin position="1"/>
        <end position="20"/>
    </location>
</feature>
<proteinExistence type="predicted"/>
<keyword evidence="3" id="KW-1185">Reference proteome</keyword>
<reference evidence="2" key="1">
    <citation type="journal article" date="2021" name="Nat. Commun.">
        <title>Genetic determinants of endophytism in the Arabidopsis root mycobiome.</title>
        <authorList>
            <person name="Mesny F."/>
            <person name="Miyauchi S."/>
            <person name="Thiergart T."/>
            <person name="Pickel B."/>
            <person name="Atanasova L."/>
            <person name="Karlsson M."/>
            <person name="Huettel B."/>
            <person name="Barry K.W."/>
            <person name="Haridas S."/>
            <person name="Chen C."/>
            <person name="Bauer D."/>
            <person name="Andreopoulos W."/>
            <person name="Pangilinan J."/>
            <person name="LaButti K."/>
            <person name="Riley R."/>
            <person name="Lipzen A."/>
            <person name="Clum A."/>
            <person name="Drula E."/>
            <person name="Henrissat B."/>
            <person name="Kohler A."/>
            <person name="Grigoriev I.V."/>
            <person name="Martin F.M."/>
            <person name="Hacquard S."/>
        </authorList>
    </citation>
    <scope>NUCLEOTIDE SEQUENCE</scope>
    <source>
        <strain evidence="2">MPI-SDFR-AT-0117</strain>
    </source>
</reference>
<evidence type="ECO:0000313" key="3">
    <source>
        <dbReference type="Proteomes" id="UP000770015"/>
    </source>
</evidence>
<keyword evidence="1" id="KW-0732">Signal</keyword>
<evidence type="ECO:0000256" key="1">
    <source>
        <dbReference type="SAM" id="SignalP"/>
    </source>
</evidence>
<protein>
    <submittedName>
        <fullName evidence="2">Uncharacterized protein</fullName>
    </submittedName>
</protein>
<gene>
    <name evidence="2" type="ORF">F5X68DRAFT_193591</name>
</gene>
<accession>A0A9P9A956</accession>
<organism evidence="2 3">
    <name type="scientific">Plectosphaerella plurivora</name>
    <dbReference type="NCBI Taxonomy" id="936078"/>
    <lineage>
        <taxon>Eukaryota</taxon>
        <taxon>Fungi</taxon>
        <taxon>Dikarya</taxon>
        <taxon>Ascomycota</taxon>
        <taxon>Pezizomycotina</taxon>
        <taxon>Sordariomycetes</taxon>
        <taxon>Hypocreomycetidae</taxon>
        <taxon>Glomerellales</taxon>
        <taxon>Plectosphaerellaceae</taxon>
        <taxon>Plectosphaerella</taxon>
    </lineage>
</organism>
<dbReference type="OrthoDB" id="2112446at2759"/>
<evidence type="ECO:0000313" key="2">
    <source>
        <dbReference type="EMBL" id="KAH6676959.1"/>
    </source>
</evidence>
<dbReference type="EMBL" id="JAGSXJ010000023">
    <property type="protein sequence ID" value="KAH6676959.1"/>
    <property type="molecule type" value="Genomic_DNA"/>
</dbReference>
<name>A0A9P9A956_9PEZI</name>
<dbReference type="PANTHER" id="PTHR39603:SF1">
    <property type="entry name" value="CYANOVIRIN-N DOMAIN-CONTAINING PROTEIN"/>
    <property type="match status" value="1"/>
</dbReference>
<sequence>MVNMKFLSFISLLAAPLAAALPTTGSSNTMAARSDSVPFSFEQWADAIAKGETHLSVEEAIQAADAANLGSSAPPSGNAERSIEKRLRCNHLDVGSAWAPDAVACINQLASNGQMCRVDVTVAFCTIGNAQIVGVRGGPGPYTESSCQDVARAAGYVMDNCWRADNTVQGDHYAWGNGNMAVHIAAPSI</sequence>
<feature type="chain" id="PRO_5040383313" evidence="1">
    <location>
        <begin position="21"/>
        <end position="189"/>
    </location>
</feature>
<dbReference type="Proteomes" id="UP000770015">
    <property type="component" value="Unassembled WGS sequence"/>
</dbReference>